<dbReference type="Pfam" id="PF01970">
    <property type="entry name" value="TctA"/>
    <property type="match status" value="1"/>
</dbReference>
<accession>A0A095ZCN6</accession>
<evidence type="ECO:0000259" key="2">
    <source>
        <dbReference type="Pfam" id="PF01970"/>
    </source>
</evidence>
<feature type="transmembrane region" description="Helical" evidence="1">
    <location>
        <begin position="358"/>
        <end position="384"/>
    </location>
</feature>
<feature type="transmembrane region" description="Helical" evidence="1">
    <location>
        <begin position="396"/>
        <end position="429"/>
    </location>
</feature>
<feature type="transmembrane region" description="Helical" evidence="1">
    <location>
        <begin position="107"/>
        <end position="132"/>
    </location>
</feature>
<dbReference type="EMBL" id="JRNI01000003">
    <property type="protein sequence ID" value="KGF32515.1"/>
    <property type="molecule type" value="Genomic_DNA"/>
</dbReference>
<evidence type="ECO:0000256" key="1">
    <source>
        <dbReference type="SAM" id="Phobius"/>
    </source>
</evidence>
<feature type="transmembrane region" description="Helical" evidence="1">
    <location>
        <begin position="472"/>
        <end position="490"/>
    </location>
</feature>
<sequence length="497" mass="52617">METINLLLQGFGVAFQPMNLVWALVGSMLGTAIGILPGIGPALTIALLLPVTISVGPVSAFIMFAGVFYGAMYGGSTTSILINTPGEAGSMMTALEGNKMARHGRAAAALATAAIGSFVAGTFATMMLTFAAPTVAELAFFMKPADYFALTVLAFTSVSVVMGTSRVRGFISLFTGLAFGVIGIDHMTGQPRMTFGAASLLDGMELTVVLVSLFAVGEVIYVASRYHRQKDEITGINKGKRWMSAEDWRRSWKPWLRGTFIGFPMGAIPGGGSEIPTMLSYTLEKKLCRHKEEFGTTGAIEGVAGPEAANNASAAGVLVPLLTLGLPTSATAAILLAAFQNYGLQPGPFLFSSNPELIWGLIASLYIGNAMLLVLNLPLIGMWVKLLLIPKPQLYAGILIFAMIGIWGVSGSTFDLYCMVAIGLMGYVMRVYDFPIAPLLIGLILGPMAENQLRVALAAAQGNPMVLLETPLSIILLSIAVLFMFVPILIKRLKNAA</sequence>
<evidence type="ECO:0000313" key="3">
    <source>
        <dbReference type="EMBL" id="KGF32515.1"/>
    </source>
</evidence>
<gene>
    <name evidence="3" type="ORF">HMPREF2130_00805</name>
</gene>
<dbReference type="InterPro" id="IPR002823">
    <property type="entry name" value="DUF112_TM"/>
</dbReference>
<dbReference type="RefSeq" id="WP_036557095.1">
    <property type="nucleotide sequence ID" value="NZ_JRNI01000003.1"/>
</dbReference>
<keyword evidence="1" id="KW-1133">Transmembrane helix</keyword>
<feature type="transmembrane region" description="Helical" evidence="1">
    <location>
        <begin position="317"/>
        <end position="338"/>
    </location>
</feature>
<feature type="transmembrane region" description="Helical" evidence="1">
    <location>
        <begin position="45"/>
        <end position="71"/>
    </location>
</feature>
<comment type="caution">
    <text evidence="3">The sequence shown here is derived from an EMBL/GenBank/DDBJ whole genome shotgun (WGS) entry which is preliminary data.</text>
</comment>
<feature type="transmembrane region" description="Helical" evidence="1">
    <location>
        <begin position="144"/>
        <end position="162"/>
    </location>
</feature>
<organism evidence="3 4">
    <name type="scientific">Oligella urethralis DNF00040</name>
    <dbReference type="NCBI Taxonomy" id="1401065"/>
    <lineage>
        <taxon>Bacteria</taxon>
        <taxon>Pseudomonadati</taxon>
        <taxon>Pseudomonadota</taxon>
        <taxon>Betaproteobacteria</taxon>
        <taxon>Burkholderiales</taxon>
        <taxon>Alcaligenaceae</taxon>
        <taxon>Oligella</taxon>
    </lineage>
</organism>
<dbReference type="eggNOG" id="COG3333">
    <property type="taxonomic scope" value="Bacteria"/>
</dbReference>
<feature type="transmembrane region" description="Helical" evidence="1">
    <location>
        <begin position="206"/>
        <end position="223"/>
    </location>
</feature>
<dbReference type="Proteomes" id="UP000029629">
    <property type="component" value="Unassembled WGS sequence"/>
</dbReference>
<dbReference type="PANTHER" id="PTHR35342:SF5">
    <property type="entry name" value="TRICARBOXYLIC TRANSPORT PROTEIN"/>
    <property type="match status" value="1"/>
</dbReference>
<reference evidence="3 4" key="1">
    <citation type="submission" date="2014-07" db="EMBL/GenBank/DDBJ databases">
        <authorList>
            <person name="McCorrison J."/>
            <person name="Sanka R."/>
            <person name="Torralba M."/>
            <person name="Gillis M."/>
            <person name="Haft D.H."/>
            <person name="Methe B."/>
            <person name="Sutton G."/>
            <person name="Nelson K.E."/>
        </authorList>
    </citation>
    <scope>NUCLEOTIDE SEQUENCE [LARGE SCALE GENOMIC DNA]</scope>
    <source>
        <strain evidence="3 4">DNF00040</strain>
    </source>
</reference>
<keyword evidence="1" id="KW-0472">Membrane</keyword>
<keyword evidence="1" id="KW-0812">Transmembrane</keyword>
<evidence type="ECO:0000313" key="4">
    <source>
        <dbReference type="Proteomes" id="UP000029629"/>
    </source>
</evidence>
<dbReference type="OrthoDB" id="9781349at2"/>
<feature type="transmembrane region" description="Helical" evidence="1">
    <location>
        <begin position="20"/>
        <end position="39"/>
    </location>
</feature>
<dbReference type="AlphaFoldDB" id="A0A095ZCN6"/>
<keyword evidence="4" id="KW-1185">Reference proteome</keyword>
<dbReference type="PANTHER" id="PTHR35342">
    <property type="entry name" value="TRICARBOXYLIC TRANSPORT PROTEIN"/>
    <property type="match status" value="1"/>
</dbReference>
<feature type="transmembrane region" description="Helical" evidence="1">
    <location>
        <begin position="169"/>
        <end position="186"/>
    </location>
</feature>
<feature type="domain" description="DUF112" evidence="2">
    <location>
        <begin position="20"/>
        <end position="440"/>
    </location>
</feature>
<proteinExistence type="predicted"/>
<name>A0A095ZCN6_9BURK</name>
<protein>
    <submittedName>
        <fullName evidence="3">Tripartite tricarboxylate transporter TctA</fullName>
    </submittedName>
</protein>